<evidence type="ECO:0000259" key="2">
    <source>
        <dbReference type="Pfam" id="PF26133"/>
    </source>
</evidence>
<name>A0AAX6FVN4_IRIPA</name>
<gene>
    <name evidence="4" type="ORF">M6B38_114535</name>
    <name evidence="3" type="ORF">M6B38_397680</name>
</gene>
<comment type="caution">
    <text evidence="3">The sequence shown here is derived from an EMBL/GenBank/DDBJ whole genome shotgun (WGS) entry which is preliminary data.</text>
</comment>
<dbReference type="Proteomes" id="UP001140949">
    <property type="component" value="Unassembled WGS sequence"/>
</dbReference>
<feature type="compositionally biased region" description="Acidic residues" evidence="1">
    <location>
        <begin position="22"/>
        <end position="31"/>
    </location>
</feature>
<evidence type="ECO:0000256" key="1">
    <source>
        <dbReference type="SAM" id="MobiDB-lite"/>
    </source>
</evidence>
<dbReference type="EMBL" id="JANAVB010002484">
    <property type="protein sequence ID" value="KAJ6850805.1"/>
    <property type="molecule type" value="Genomic_DNA"/>
</dbReference>
<dbReference type="InterPro" id="IPR058352">
    <property type="entry name" value="DUF8039"/>
</dbReference>
<dbReference type="PANTHER" id="PTHR33018">
    <property type="entry name" value="OS10G0338966 PROTEIN-RELATED"/>
    <property type="match status" value="1"/>
</dbReference>
<evidence type="ECO:0000313" key="3">
    <source>
        <dbReference type="EMBL" id="KAJ6820519.1"/>
    </source>
</evidence>
<dbReference type="InterPro" id="IPR004252">
    <property type="entry name" value="Probable_transposase_24"/>
</dbReference>
<sequence>MTRKSARVIYDSPPVSRLPPDSCDEDTDSASEENINVGGKKKKTRGKTKVPVVAVGEKNRTMIEWNGYGQPVGKQSVRFSTAVGCIVRENVPININTWHNVDKRIKEKLWGLMMQKYVIEDCYKKFILRLMGKSWRNWKSSISRSLRKVVDAGVDVSRCITLLKPDEPTDREWDEFVKIRTSDQFKELSQTKQAARAKQTMPYTLSRKGYARYEHDWKIENAGKSISRVDLWIDGHKKRKGENRGKPINDAAEKAISEMEKYKELPDSSTSINEDPVSKYFGPESSGSVRGLGFGVTPSKIEAQLQNKTWMQSVMNELNEVRKTQDLTQKILRELRPDMFLGEPSNGGSLTPPSTQQVVAKAEIASTDSTSMVHHVILGPDCYKVWVKEVLVPDVTLFRASREFFTLDDTIGSTIAWPHKYISFEEIQVSTNRLPSS</sequence>
<protein>
    <recommendedName>
        <fullName evidence="2">DUF8039 domain-containing protein</fullName>
    </recommendedName>
</protein>
<dbReference type="EMBL" id="JANAVB010025596">
    <property type="protein sequence ID" value="KAJ6820519.1"/>
    <property type="molecule type" value="Genomic_DNA"/>
</dbReference>
<feature type="region of interest" description="Disordered" evidence="1">
    <location>
        <begin position="1"/>
        <end position="43"/>
    </location>
</feature>
<feature type="domain" description="DUF8039" evidence="2">
    <location>
        <begin position="355"/>
        <end position="424"/>
    </location>
</feature>
<dbReference type="AlphaFoldDB" id="A0AAX6FVN4"/>
<evidence type="ECO:0000313" key="4">
    <source>
        <dbReference type="EMBL" id="KAJ6850805.1"/>
    </source>
</evidence>
<accession>A0AAX6FVN4</accession>
<dbReference type="Pfam" id="PF26133">
    <property type="entry name" value="DUF8039"/>
    <property type="match status" value="1"/>
</dbReference>
<dbReference type="Pfam" id="PF03004">
    <property type="entry name" value="Transposase_24"/>
    <property type="match status" value="1"/>
</dbReference>
<evidence type="ECO:0000313" key="5">
    <source>
        <dbReference type="Proteomes" id="UP001140949"/>
    </source>
</evidence>
<organism evidence="3 5">
    <name type="scientific">Iris pallida</name>
    <name type="common">Sweet iris</name>
    <dbReference type="NCBI Taxonomy" id="29817"/>
    <lineage>
        <taxon>Eukaryota</taxon>
        <taxon>Viridiplantae</taxon>
        <taxon>Streptophyta</taxon>
        <taxon>Embryophyta</taxon>
        <taxon>Tracheophyta</taxon>
        <taxon>Spermatophyta</taxon>
        <taxon>Magnoliopsida</taxon>
        <taxon>Liliopsida</taxon>
        <taxon>Asparagales</taxon>
        <taxon>Iridaceae</taxon>
        <taxon>Iridoideae</taxon>
        <taxon>Irideae</taxon>
        <taxon>Iris</taxon>
    </lineage>
</organism>
<reference evidence="3" key="1">
    <citation type="journal article" date="2023" name="GigaByte">
        <title>Genome assembly of the bearded iris, Iris pallida Lam.</title>
        <authorList>
            <person name="Bruccoleri R.E."/>
            <person name="Oakeley E.J."/>
            <person name="Faust A.M.E."/>
            <person name="Altorfer M."/>
            <person name="Dessus-Babus S."/>
            <person name="Burckhardt D."/>
            <person name="Oertli M."/>
            <person name="Naumann U."/>
            <person name="Petersen F."/>
            <person name="Wong J."/>
        </authorList>
    </citation>
    <scope>NUCLEOTIDE SEQUENCE</scope>
    <source>
        <strain evidence="3">GSM-AAB239-AS_SAM_17_03QT</strain>
    </source>
</reference>
<proteinExistence type="predicted"/>
<reference evidence="3" key="2">
    <citation type="submission" date="2023-04" db="EMBL/GenBank/DDBJ databases">
        <authorList>
            <person name="Bruccoleri R.E."/>
            <person name="Oakeley E.J."/>
            <person name="Faust A.-M."/>
            <person name="Dessus-Babus S."/>
            <person name="Altorfer M."/>
            <person name="Burckhardt D."/>
            <person name="Oertli M."/>
            <person name="Naumann U."/>
            <person name="Petersen F."/>
            <person name="Wong J."/>
        </authorList>
    </citation>
    <scope>NUCLEOTIDE SEQUENCE</scope>
    <source>
        <strain evidence="3">GSM-AAB239-AS_SAM_17_03QT</strain>
        <tissue evidence="3">Leaf</tissue>
    </source>
</reference>
<dbReference type="PANTHER" id="PTHR33018:SF34">
    <property type="entry name" value="OS02G0472350 PROTEIN"/>
    <property type="match status" value="1"/>
</dbReference>
<keyword evidence="5" id="KW-1185">Reference proteome</keyword>